<dbReference type="OrthoDB" id="4062651at2759"/>
<name>A0A5J4S6V0_9EUKA</name>
<evidence type="ECO:0000256" key="6">
    <source>
        <dbReference type="SAM" id="MobiDB-lite"/>
    </source>
</evidence>
<evidence type="ECO:0000256" key="3">
    <source>
        <dbReference type="ARBA" id="ARBA00022741"/>
    </source>
</evidence>
<feature type="domain" description="Protein kinase" evidence="7">
    <location>
        <begin position="1"/>
        <end position="139"/>
    </location>
</feature>
<dbReference type="InterPro" id="IPR011009">
    <property type="entry name" value="Kinase-like_dom_sf"/>
</dbReference>
<evidence type="ECO:0000256" key="4">
    <source>
        <dbReference type="ARBA" id="ARBA00022777"/>
    </source>
</evidence>
<dbReference type="InterPro" id="IPR000719">
    <property type="entry name" value="Prot_kinase_dom"/>
</dbReference>
<feature type="region of interest" description="Disordered" evidence="6">
    <location>
        <begin position="89"/>
        <end position="139"/>
    </location>
</feature>
<dbReference type="EMBL" id="SNRW01040835">
    <property type="protein sequence ID" value="KAA6341125.1"/>
    <property type="molecule type" value="Genomic_DNA"/>
</dbReference>
<proteinExistence type="predicted"/>
<protein>
    <recommendedName>
        <fullName evidence="1">non-specific serine/threonine protein kinase</fullName>
        <ecNumber evidence="1">2.7.11.1</ecNumber>
    </recommendedName>
</protein>
<evidence type="ECO:0000313" key="9">
    <source>
        <dbReference type="Proteomes" id="UP000324800"/>
    </source>
</evidence>
<evidence type="ECO:0000313" key="8">
    <source>
        <dbReference type="EMBL" id="KAA6341125.1"/>
    </source>
</evidence>
<evidence type="ECO:0000256" key="2">
    <source>
        <dbReference type="ARBA" id="ARBA00022679"/>
    </source>
</evidence>
<dbReference type="Gene3D" id="1.10.510.10">
    <property type="entry name" value="Transferase(Phosphotransferase) domain 1"/>
    <property type="match status" value="1"/>
</dbReference>
<keyword evidence="2" id="KW-0808">Transferase</keyword>
<dbReference type="PROSITE" id="PS00108">
    <property type="entry name" value="PROTEIN_KINASE_ST"/>
    <property type="match status" value="1"/>
</dbReference>
<accession>A0A5J4S6V0</accession>
<dbReference type="GO" id="GO:0004674">
    <property type="term" value="F:protein serine/threonine kinase activity"/>
    <property type="evidence" value="ECO:0007669"/>
    <property type="project" value="UniProtKB-EC"/>
</dbReference>
<feature type="non-terminal residue" evidence="8">
    <location>
        <position position="139"/>
    </location>
</feature>
<dbReference type="InterPro" id="IPR050660">
    <property type="entry name" value="NEK_Ser/Thr_kinase"/>
</dbReference>
<dbReference type="GO" id="GO:0005524">
    <property type="term" value="F:ATP binding"/>
    <property type="evidence" value="ECO:0007669"/>
    <property type="project" value="UniProtKB-KW"/>
</dbReference>
<evidence type="ECO:0000259" key="7">
    <source>
        <dbReference type="PROSITE" id="PS50011"/>
    </source>
</evidence>
<evidence type="ECO:0000256" key="5">
    <source>
        <dbReference type="ARBA" id="ARBA00022840"/>
    </source>
</evidence>
<dbReference type="SUPFAM" id="SSF56112">
    <property type="entry name" value="Protein kinase-like (PK-like)"/>
    <property type="match status" value="1"/>
</dbReference>
<dbReference type="PANTHER" id="PTHR43671:SF13">
    <property type="entry name" value="SERINE_THREONINE-PROTEIN KINASE NEK2"/>
    <property type="match status" value="1"/>
</dbReference>
<keyword evidence="5" id="KW-0067">ATP-binding</keyword>
<organism evidence="8 9">
    <name type="scientific">Streblomastix strix</name>
    <dbReference type="NCBI Taxonomy" id="222440"/>
    <lineage>
        <taxon>Eukaryota</taxon>
        <taxon>Metamonada</taxon>
        <taxon>Preaxostyla</taxon>
        <taxon>Oxymonadida</taxon>
        <taxon>Streblomastigidae</taxon>
        <taxon>Streblomastix</taxon>
    </lineage>
</organism>
<dbReference type="PANTHER" id="PTHR43671">
    <property type="entry name" value="SERINE/THREONINE-PROTEIN KINASE NEK"/>
    <property type="match status" value="1"/>
</dbReference>
<dbReference type="Pfam" id="PF00069">
    <property type="entry name" value="Pkinase"/>
    <property type="match status" value="1"/>
</dbReference>
<dbReference type="InterPro" id="IPR008271">
    <property type="entry name" value="Ser/Thr_kinase_AS"/>
</dbReference>
<gene>
    <name evidence="8" type="ORF">EZS28_052481</name>
</gene>
<dbReference type="AlphaFoldDB" id="A0A5J4S6V0"/>
<keyword evidence="4" id="KW-0418">Kinase</keyword>
<keyword evidence="3" id="KW-0547">Nucleotide-binding</keyword>
<evidence type="ECO:0000256" key="1">
    <source>
        <dbReference type="ARBA" id="ARBA00012513"/>
    </source>
</evidence>
<sequence length="139" mass="16062">MSKQGKEIQVINAWKIAGQLGLSLNQIHQNEIIHGDLKPENVLLTKDFQVKLVDFGLSRMLKDGKTSTVQYGGTLYYFAPEYIGSQKLEKSDKTENLKDHNSEKDKREQDDQIVKEKEVDQIEKEQDDQIVKKEKIDEK</sequence>
<dbReference type="PROSITE" id="PS50011">
    <property type="entry name" value="PROTEIN_KINASE_DOM"/>
    <property type="match status" value="1"/>
</dbReference>
<reference evidence="8 9" key="1">
    <citation type="submission" date="2019-03" db="EMBL/GenBank/DDBJ databases">
        <title>Single cell metagenomics reveals metabolic interactions within the superorganism composed of flagellate Streblomastix strix and complex community of Bacteroidetes bacteria on its surface.</title>
        <authorList>
            <person name="Treitli S.C."/>
            <person name="Kolisko M."/>
            <person name="Husnik F."/>
            <person name="Keeling P."/>
            <person name="Hampl V."/>
        </authorList>
    </citation>
    <scope>NUCLEOTIDE SEQUENCE [LARGE SCALE GENOMIC DNA]</scope>
    <source>
        <strain evidence="8">ST1C</strain>
    </source>
</reference>
<dbReference type="Proteomes" id="UP000324800">
    <property type="component" value="Unassembled WGS sequence"/>
</dbReference>
<comment type="caution">
    <text evidence="8">The sequence shown here is derived from an EMBL/GenBank/DDBJ whole genome shotgun (WGS) entry which is preliminary data.</text>
</comment>
<dbReference type="EC" id="2.7.11.1" evidence="1"/>